<protein>
    <submittedName>
        <fullName evidence="2">Uncharacterized protein</fullName>
    </submittedName>
</protein>
<feature type="compositionally biased region" description="Polar residues" evidence="1">
    <location>
        <begin position="637"/>
        <end position="647"/>
    </location>
</feature>
<feature type="compositionally biased region" description="Basic and acidic residues" evidence="1">
    <location>
        <begin position="45"/>
        <end position="59"/>
    </location>
</feature>
<keyword evidence="3" id="KW-1185">Reference proteome</keyword>
<sequence length="772" mass="83523">MGKRGDQHGQESAKDAEVARGRAREAVTPQPGESSAQPQKKVKKEVKEANPRRLEKRVAESPAPSTPSNFFASPARAISTMVPEPKVKRPRRTNTGGIAWALSEVRTQLETICDVEGVRELLDRFPNCVLLGGISARRELVAALLGETAVAQAAAAVLVQPGMRQPIALELRCSSAELGSPQAPEAEFWLRGVQNATQQALGQRLKLDSLRLRLSAAGCTNLDVIDLPEKCSNSHLVDVPLKIEEMRVKHVGSNANLLVCLEPGPPLELCKRFDPKLSRTVLVGAAASNVSAGVDDSLPPSILCGPDAAGCLEERFANLCKERAPQWMSSLERLELRLLKSSKEARESEQKESTLELLTRARSAGFSFSRALQEVIQGTPGCNAGALTLEEELLDFARCAANGQCGAGDFLLGEDAAAAAAAVFGTFGGVEGYSAYLRNKVKIPGSDVALNGGASWRRLLAEVEVAVRLAHPPEDSIKNIAVAAICAGGTGVHGHQRWEDVSSKLMLTFAFEPLLQRLRYVAARVIWLLRHQKLAVSEWMSFLAEGPGARISSPLFTQHLTVMRSSPIVRDLVYDAYDGAVGAVGEQLMKNLTGTLTAACINPELMLRPQTETELDLKGLNKEAPKEVDAKEADVTGPSSGRPQGQRAQAKDRVLKEMRRRAGDCGLAGKLQDRVFEPKEVKSAAPLVAVRLQRAFASLAGILATQAYAFADASLTTLCRREVDEAMNGIDFSDEQRRVLEARHRELYEAVKEVDGRLNSVKRCLLSLRGAR</sequence>
<evidence type="ECO:0000256" key="1">
    <source>
        <dbReference type="SAM" id="MobiDB-lite"/>
    </source>
</evidence>
<accession>A0ABP0J5Z7</accession>
<feature type="region of interest" description="Disordered" evidence="1">
    <location>
        <begin position="1"/>
        <end position="75"/>
    </location>
</feature>
<gene>
    <name evidence="2" type="ORF">SCF082_LOCUS10404</name>
</gene>
<dbReference type="Proteomes" id="UP001642464">
    <property type="component" value="Unassembled WGS sequence"/>
</dbReference>
<feature type="region of interest" description="Disordered" evidence="1">
    <location>
        <begin position="619"/>
        <end position="651"/>
    </location>
</feature>
<name>A0ABP0J5Z7_9DINO</name>
<dbReference type="EMBL" id="CAXAMM010006080">
    <property type="protein sequence ID" value="CAK9009755.1"/>
    <property type="molecule type" value="Genomic_DNA"/>
</dbReference>
<comment type="caution">
    <text evidence="2">The sequence shown here is derived from an EMBL/GenBank/DDBJ whole genome shotgun (WGS) entry which is preliminary data.</text>
</comment>
<feature type="compositionally biased region" description="Basic and acidic residues" evidence="1">
    <location>
        <begin position="619"/>
        <end position="634"/>
    </location>
</feature>
<feature type="compositionally biased region" description="Basic and acidic residues" evidence="1">
    <location>
        <begin position="1"/>
        <end position="25"/>
    </location>
</feature>
<evidence type="ECO:0000313" key="2">
    <source>
        <dbReference type="EMBL" id="CAK9009755.1"/>
    </source>
</evidence>
<organism evidence="2 3">
    <name type="scientific">Durusdinium trenchii</name>
    <dbReference type="NCBI Taxonomy" id="1381693"/>
    <lineage>
        <taxon>Eukaryota</taxon>
        <taxon>Sar</taxon>
        <taxon>Alveolata</taxon>
        <taxon>Dinophyceae</taxon>
        <taxon>Suessiales</taxon>
        <taxon>Symbiodiniaceae</taxon>
        <taxon>Durusdinium</taxon>
    </lineage>
</organism>
<reference evidence="2 3" key="1">
    <citation type="submission" date="2024-02" db="EMBL/GenBank/DDBJ databases">
        <authorList>
            <person name="Chen Y."/>
            <person name="Shah S."/>
            <person name="Dougan E. K."/>
            <person name="Thang M."/>
            <person name="Chan C."/>
        </authorList>
    </citation>
    <scope>NUCLEOTIDE SEQUENCE [LARGE SCALE GENOMIC DNA]</scope>
</reference>
<proteinExistence type="predicted"/>
<evidence type="ECO:0000313" key="3">
    <source>
        <dbReference type="Proteomes" id="UP001642464"/>
    </source>
</evidence>